<accession>A0A4P6KEN1</accession>
<feature type="region of interest" description="Disordered" evidence="1">
    <location>
        <begin position="1"/>
        <end position="66"/>
    </location>
</feature>
<evidence type="ECO:0000313" key="3">
    <source>
        <dbReference type="Proteomes" id="UP000289260"/>
    </source>
</evidence>
<evidence type="ECO:0000313" key="2">
    <source>
        <dbReference type="EMBL" id="QBE48663.1"/>
    </source>
</evidence>
<organism evidence="2 3">
    <name type="scientific">Leucobacter triazinivorans</name>
    <dbReference type="NCBI Taxonomy" id="1784719"/>
    <lineage>
        <taxon>Bacteria</taxon>
        <taxon>Bacillati</taxon>
        <taxon>Actinomycetota</taxon>
        <taxon>Actinomycetes</taxon>
        <taxon>Micrococcales</taxon>
        <taxon>Microbacteriaceae</taxon>
        <taxon>Leucobacter</taxon>
    </lineage>
</organism>
<sequence>MRGPRGRGGTAAPAARRHSGTAAQRHGGTAARRHSGTAAPGSGSLTPVPNRPEGTATMDRDERLAR</sequence>
<gene>
    <name evidence="2" type="ORF">EVS81_07325</name>
</gene>
<reference evidence="2 3" key="1">
    <citation type="submission" date="2019-02" db="EMBL/GenBank/DDBJ databases">
        <authorList>
            <person name="Sun L."/>
            <person name="Pan D."/>
            <person name="Wu X."/>
        </authorList>
    </citation>
    <scope>NUCLEOTIDE SEQUENCE [LARGE SCALE GENOMIC DNA]</scope>
    <source>
        <strain evidence="2 3">JW-1</strain>
    </source>
</reference>
<proteinExistence type="predicted"/>
<evidence type="ECO:0000256" key="1">
    <source>
        <dbReference type="SAM" id="MobiDB-lite"/>
    </source>
</evidence>
<name>A0A4P6KEN1_9MICO</name>
<dbReference type="Proteomes" id="UP000289260">
    <property type="component" value="Chromosome"/>
</dbReference>
<dbReference type="KEGG" id="ltr:EVS81_07325"/>
<dbReference type="EMBL" id="CP035806">
    <property type="protein sequence ID" value="QBE48663.1"/>
    <property type="molecule type" value="Genomic_DNA"/>
</dbReference>
<protein>
    <submittedName>
        <fullName evidence="2">Uncharacterized protein</fullName>
    </submittedName>
</protein>
<keyword evidence="3" id="KW-1185">Reference proteome</keyword>
<dbReference type="AlphaFoldDB" id="A0A4P6KEN1"/>